<dbReference type="Proteomes" id="UP001159042">
    <property type="component" value="Unassembled WGS sequence"/>
</dbReference>
<proteinExistence type="predicted"/>
<dbReference type="PANTHER" id="PTHR46791:SF9">
    <property type="entry name" value="INTEGRASE CATALYTIC DOMAIN-CONTAINING PROTEIN"/>
    <property type="match status" value="1"/>
</dbReference>
<dbReference type="EMBL" id="JANEYG010000081">
    <property type="protein sequence ID" value="KAJ8914071.1"/>
    <property type="molecule type" value="Genomic_DNA"/>
</dbReference>
<dbReference type="AlphaFoldDB" id="A0AAV8VIE1"/>
<keyword evidence="2" id="KW-1185">Reference proteome</keyword>
<organism evidence="1 2">
    <name type="scientific">Exocentrus adspersus</name>
    <dbReference type="NCBI Taxonomy" id="1586481"/>
    <lineage>
        <taxon>Eukaryota</taxon>
        <taxon>Metazoa</taxon>
        <taxon>Ecdysozoa</taxon>
        <taxon>Arthropoda</taxon>
        <taxon>Hexapoda</taxon>
        <taxon>Insecta</taxon>
        <taxon>Pterygota</taxon>
        <taxon>Neoptera</taxon>
        <taxon>Endopterygota</taxon>
        <taxon>Coleoptera</taxon>
        <taxon>Polyphaga</taxon>
        <taxon>Cucujiformia</taxon>
        <taxon>Chrysomeloidea</taxon>
        <taxon>Cerambycidae</taxon>
        <taxon>Lamiinae</taxon>
        <taxon>Acanthocinini</taxon>
        <taxon>Exocentrus</taxon>
    </lineage>
</organism>
<gene>
    <name evidence="1" type="ORF">NQ315_017592</name>
</gene>
<evidence type="ECO:0000313" key="2">
    <source>
        <dbReference type="Proteomes" id="UP001159042"/>
    </source>
</evidence>
<protein>
    <recommendedName>
        <fullName evidence="3">Resolvase HTH domain-containing protein</fullName>
    </recommendedName>
</protein>
<name>A0AAV8VIE1_9CUCU</name>
<dbReference type="PANTHER" id="PTHR46791">
    <property type="entry name" value="EXPRESSED PROTEIN"/>
    <property type="match status" value="1"/>
</dbReference>
<evidence type="ECO:0008006" key="3">
    <source>
        <dbReference type="Google" id="ProtNLM"/>
    </source>
</evidence>
<comment type="caution">
    <text evidence="1">The sequence shown here is derived from an EMBL/GenBank/DDBJ whole genome shotgun (WGS) entry which is preliminary data.</text>
</comment>
<accession>A0AAV8VIE1</accession>
<sequence>MSDEHNTPVLRRIKYSIVQIGRLLEYEKYEESKRLINNCFVNLNRIRHSISRNKYDQIKNSLDSVSECCEPVGMGGDILHYAAERCKSRKRGRPAVSITRQQLLFFQHEGYTASKIANLLHCSKSLVYRRYYEENIKLRDKYCNLNNDELGQKIQSLAESFPRSGSEMMSGLLKSQGIYAQRERVRRLLCAANPHQTAVRWGNTVQRRIYSVPTPNSLWHMDAHLKLSR</sequence>
<evidence type="ECO:0000313" key="1">
    <source>
        <dbReference type="EMBL" id="KAJ8914071.1"/>
    </source>
</evidence>
<reference evidence="1 2" key="1">
    <citation type="journal article" date="2023" name="Insect Mol. Biol.">
        <title>Genome sequencing provides insights into the evolution of gene families encoding plant cell wall-degrading enzymes in longhorned beetles.</title>
        <authorList>
            <person name="Shin N.R."/>
            <person name="Okamura Y."/>
            <person name="Kirsch R."/>
            <person name="Pauchet Y."/>
        </authorList>
    </citation>
    <scope>NUCLEOTIDE SEQUENCE [LARGE SCALE GENOMIC DNA]</scope>
    <source>
        <strain evidence="1">EAD_L_NR</strain>
    </source>
</reference>